<protein>
    <submittedName>
        <fullName evidence="7">Choline dehydrogenase</fullName>
        <ecNumber evidence="7">1.1.99.1</ecNumber>
    </submittedName>
</protein>
<dbReference type="Gene3D" id="3.50.50.60">
    <property type="entry name" value="FAD/NAD(P)-binding domain"/>
    <property type="match status" value="1"/>
</dbReference>
<proteinExistence type="inferred from homology"/>
<feature type="binding site" evidence="5">
    <location>
        <position position="442"/>
    </location>
    <ligand>
        <name>substrate</name>
    </ligand>
</feature>
<dbReference type="Pfam" id="PF05199">
    <property type="entry name" value="GMC_oxred_C"/>
    <property type="match status" value="1"/>
</dbReference>
<evidence type="ECO:0000313" key="8">
    <source>
        <dbReference type="Proteomes" id="UP000614047"/>
    </source>
</evidence>
<dbReference type="SUPFAM" id="SSF51905">
    <property type="entry name" value="FAD/NAD(P)-binding domain"/>
    <property type="match status" value="1"/>
</dbReference>
<comment type="cofactor">
    <cofactor evidence="1 5">
        <name>FAD</name>
        <dbReference type="ChEBI" id="CHEBI:57692"/>
    </cofactor>
</comment>
<evidence type="ECO:0000313" key="7">
    <source>
        <dbReference type="EMBL" id="MBG6085954.1"/>
    </source>
</evidence>
<dbReference type="InterPro" id="IPR036188">
    <property type="entry name" value="FAD/NAD-bd_sf"/>
</dbReference>
<dbReference type="InterPro" id="IPR012132">
    <property type="entry name" value="GMC_OxRdtase"/>
</dbReference>
<comment type="caution">
    <text evidence="7">The sequence shown here is derived from an EMBL/GenBank/DDBJ whole genome shotgun (WGS) entry which is preliminary data.</text>
</comment>
<dbReference type="Gene3D" id="3.30.410.40">
    <property type="match status" value="1"/>
</dbReference>
<dbReference type="Pfam" id="PF00732">
    <property type="entry name" value="GMC_oxred_N"/>
    <property type="match status" value="1"/>
</dbReference>
<dbReference type="SUPFAM" id="SSF54373">
    <property type="entry name" value="FAD-linked reductases, C-terminal domain"/>
    <property type="match status" value="1"/>
</dbReference>
<dbReference type="EC" id="1.1.99.1" evidence="7"/>
<feature type="binding site" evidence="5">
    <location>
        <begin position="100"/>
        <end position="103"/>
    </location>
    <ligand>
        <name>FAD</name>
        <dbReference type="ChEBI" id="CHEBI:57692"/>
    </ligand>
</feature>
<dbReference type="PANTHER" id="PTHR11552">
    <property type="entry name" value="GLUCOSE-METHANOL-CHOLINE GMC OXIDOREDUCTASE"/>
    <property type="match status" value="1"/>
</dbReference>
<keyword evidence="3" id="KW-0285">Flavoprotein</keyword>
<dbReference type="RefSeq" id="WP_197009019.1">
    <property type="nucleotide sequence ID" value="NZ_BAABES010000014.1"/>
</dbReference>
<keyword evidence="8" id="KW-1185">Reference proteome</keyword>
<comment type="similarity">
    <text evidence="2">Belongs to the GMC oxidoreductase family.</text>
</comment>
<feature type="binding site" evidence="5">
    <location>
        <position position="92"/>
    </location>
    <ligand>
        <name>FAD</name>
        <dbReference type="ChEBI" id="CHEBI:57692"/>
    </ligand>
</feature>
<dbReference type="GO" id="GO:0050660">
    <property type="term" value="F:flavin adenine dinucleotide binding"/>
    <property type="evidence" value="ECO:0007669"/>
    <property type="project" value="InterPro"/>
</dbReference>
<dbReference type="GO" id="GO:0008812">
    <property type="term" value="F:choline dehydrogenase activity"/>
    <property type="evidence" value="ECO:0007669"/>
    <property type="project" value="UniProtKB-EC"/>
</dbReference>
<evidence type="ECO:0000259" key="6">
    <source>
        <dbReference type="PROSITE" id="PS00624"/>
    </source>
</evidence>
<dbReference type="PIRSF" id="PIRSF000137">
    <property type="entry name" value="Alcohol_oxidase"/>
    <property type="match status" value="1"/>
</dbReference>
<gene>
    <name evidence="7" type="ORF">IW256_000067</name>
</gene>
<organism evidence="7 8">
    <name type="scientific">Actinomadura viridis</name>
    <dbReference type="NCBI Taxonomy" id="58110"/>
    <lineage>
        <taxon>Bacteria</taxon>
        <taxon>Bacillati</taxon>
        <taxon>Actinomycetota</taxon>
        <taxon>Actinomycetes</taxon>
        <taxon>Streptosporangiales</taxon>
        <taxon>Thermomonosporaceae</taxon>
        <taxon>Actinomadura</taxon>
    </lineage>
</organism>
<feature type="domain" description="Glucose-methanol-choline oxidoreductase N-terminal" evidence="6">
    <location>
        <begin position="262"/>
        <end position="276"/>
    </location>
</feature>
<dbReference type="PANTHER" id="PTHR11552:SF147">
    <property type="entry name" value="CHOLINE DEHYDROGENASE, MITOCHONDRIAL"/>
    <property type="match status" value="1"/>
</dbReference>
<name>A0A931GN12_9ACTN</name>
<sequence length="514" mass="53014">MTASAGTGPRARYDTVVVGGGSAGAVLAARLSRDPGRTVLLLEAGPDFGADPAAWPPEITDAGEASATGYDWGLEGELGATGRRHPVYAGRVLGGGSATNNVVALRGHPDDFAGWERGGLPGWSFPDVLPAYRRLERDLDFAGYDWHGADGPMPVRRPGAAEPAPEHRAFLESCAELGHPLIDDHNAPGAAGAGPLPQNEVGRVRQTTALTYLAAARDRPNLRILPDTTAERILIEDGRARGVLLAGAAEPVLAGRVVLCAGAYGTPALLMRSGVGPAAHLERAGVPVACDLPGVGEGLQDHPLVPLRFAVPGTARPAMGQTLLTLRSDAGDGAPDLQIMPAGPVPTPDGTVFLLFVALLEPRSRGRVRLRPADPGGPPDIDVGVLRDPADLSRIITGIRHARRLAAAGPLARRLDGELWPGPAVESDTGLAEAVREQLTLYHHPVGTCRMGTSADPGAVVDGAGRVHGVAGLLVADASVMPAIPRANTHLTVLMIAERIAGNLEEGAGLTGGP</sequence>
<dbReference type="AlphaFoldDB" id="A0A931GN12"/>
<evidence type="ECO:0000256" key="5">
    <source>
        <dbReference type="PIRSR" id="PIRSR000137-2"/>
    </source>
</evidence>
<reference evidence="7" key="1">
    <citation type="submission" date="2020-11" db="EMBL/GenBank/DDBJ databases">
        <title>Sequencing the genomes of 1000 actinobacteria strains.</title>
        <authorList>
            <person name="Klenk H.-P."/>
        </authorList>
    </citation>
    <scope>NUCLEOTIDE SEQUENCE</scope>
    <source>
        <strain evidence="7">DSM 43175</strain>
    </source>
</reference>
<keyword evidence="4 5" id="KW-0274">FAD</keyword>
<dbReference type="Proteomes" id="UP000614047">
    <property type="component" value="Unassembled WGS sequence"/>
</dbReference>
<dbReference type="EMBL" id="JADOUA010000001">
    <property type="protein sequence ID" value="MBG6085954.1"/>
    <property type="molecule type" value="Genomic_DNA"/>
</dbReference>
<keyword evidence="7" id="KW-0560">Oxidoreductase</keyword>
<evidence type="ECO:0000256" key="1">
    <source>
        <dbReference type="ARBA" id="ARBA00001974"/>
    </source>
</evidence>
<evidence type="ECO:0000256" key="4">
    <source>
        <dbReference type="ARBA" id="ARBA00022827"/>
    </source>
</evidence>
<dbReference type="PROSITE" id="PS00624">
    <property type="entry name" value="GMC_OXRED_2"/>
    <property type="match status" value="1"/>
</dbReference>
<evidence type="ECO:0000256" key="2">
    <source>
        <dbReference type="ARBA" id="ARBA00010790"/>
    </source>
</evidence>
<dbReference type="InterPro" id="IPR007867">
    <property type="entry name" value="GMC_OxRtase_C"/>
</dbReference>
<evidence type="ECO:0000256" key="3">
    <source>
        <dbReference type="ARBA" id="ARBA00022630"/>
    </source>
</evidence>
<dbReference type="InterPro" id="IPR000172">
    <property type="entry name" value="GMC_OxRdtase_N"/>
</dbReference>
<accession>A0A931GN12</accession>